<evidence type="ECO:0000313" key="1">
    <source>
        <dbReference type="EMBL" id="JAD17673.1"/>
    </source>
</evidence>
<protein>
    <submittedName>
        <fullName evidence="1">Uncharacterized protein</fullName>
    </submittedName>
</protein>
<reference evidence="1" key="2">
    <citation type="journal article" date="2015" name="Data Brief">
        <title>Shoot transcriptome of the giant reed, Arundo donax.</title>
        <authorList>
            <person name="Barrero R.A."/>
            <person name="Guerrero F.D."/>
            <person name="Moolhuijzen P."/>
            <person name="Goolsby J.A."/>
            <person name="Tidwell J."/>
            <person name="Bellgard S.E."/>
            <person name="Bellgard M.I."/>
        </authorList>
    </citation>
    <scope>NUCLEOTIDE SEQUENCE</scope>
    <source>
        <tissue evidence="1">Shoot tissue taken approximately 20 cm above the soil surface</tissue>
    </source>
</reference>
<organism evidence="1">
    <name type="scientific">Arundo donax</name>
    <name type="common">Giant reed</name>
    <name type="synonym">Donax arundinaceus</name>
    <dbReference type="NCBI Taxonomy" id="35708"/>
    <lineage>
        <taxon>Eukaryota</taxon>
        <taxon>Viridiplantae</taxon>
        <taxon>Streptophyta</taxon>
        <taxon>Embryophyta</taxon>
        <taxon>Tracheophyta</taxon>
        <taxon>Spermatophyta</taxon>
        <taxon>Magnoliopsida</taxon>
        <taxon>Liliopsida</taxon>
        <taxon>Poales</taxon>
        <taxon>Poaceae</taxon>
        <taxon>PACMAD clade</taxon>
        <taxon>Arundinoideae</taxon>
        <taxon>Arundineae</taxon>
        <taxon>Arundo</taxon>
    </lineage>
</organism>
<reference evidence="1" key="1">
    <citation type="submission" date="2014-09" db="EMBL/GenBank/DDBJ databases">
        <authorList>
            <person name="Magalhaes I.L.F."/>
            <person name="Oliveira U."/>
            <person name="Santos F.R."/>
            <person name="Vidigal T.H.D.A."/>
            <person name="Brescovit A.D."/>
            <person name="Santos A.J."/>
        </authorList>
    </citation>
    <scope>NUCLEOTIDE SEQUENCE</scope>
    <source>
        <tissue evidence="1">Shoot tissue taken approximately 20 cm above the soil surface</tissue>
    </source>
</reference>
<sequence length="56" mass="6463">MELYRRVIRKGRKINHPGSNSTSSSPSVVQNIIIIYSSHATRDYWAGPQYVQLKMK</sequence>
<name>A0A0A8XY45_ARUDO</name>
<accession>A0A0A8XY45</accession>
<dbReference type="EMBL" id="GBRH01280222">
    <property type="protein sequence ID" value="JAD17673.1"/>
    <property type="molecule type" value="Transcribed_RNA"/>
</dbReference>
<dbReference type="AlphaFoldDB" id="A0A0A8XY45"/>
<proteinExistence type="predicted"/>